<reference evidence="1 2" key="1">
    <citation type="submission" date="2018-06" db="EMBL/GenBank/DDBJ databases">
        <title>Comparative genomics reveals the genomic features of Rhizophagus irregularis, R. cerebriforme, R. diaphanum and Gigaspora rosea, and their symbiotic lifestyle signature.</title>
        <authorList>
            <person name="Morin E."/>
            <person name="San Clemente H."/>
            <person name="Chen E.C.H."/>
            <person name="De La Providencia I."/>
            <person name="Hainaut M."/>
            <person name="Kuo A."/>
            <person name="Kohler A."/>
            <person name="Murat C."/>
            <person name="Tang N."/>
            <person name="Roy S."/>
            <person name="Loubradou J."/>
            <person name="Henrissat B."/>
            <person name="Grigoriev I.V."/>
            <person name="Corradi N."/>
            <person name="Roux C."/>
            <person name="Martin F.M."/>
        </authorList>
    </citation>
    <scope>NUCLEOTIDE SEQUENCE [LARGE SCALE GENOMIC DNA]</scope>
    <source>
        <strain evidence="1 2">DAOM 194757</strain>
    </source>
</reference>
<evidence type="ECO:0000313" key="2">
    <source>
        <dbReference type="Proteomes" id="UP000266673"/>
    </source>
</evidence>
<name>A0A397VKY4_9GLOM</name>
<protein>
    <submittedName>
        <fullName evidence="1">Uncharacterized protein</fullName>
    </submittedName>
</protein>
<proteinExistence type="predicted"/>
<accession>A0A397VKY4</accession>
<dbReference type="Proteomes" id="UP000266673">
    <property type="component" value="Unassembled WGS sequence"/>
</dbReference>
<keyword evidence="2" id="KW-1185">Reference proteome</keyword>
<dbReference type="EMBL" id="QKWP01000330">
    <property type="protein sequence ID" value="RIB21987.1"/>
    <property type="molecule type" value="Genomic_DNA"/>
</dbReference>
<dbReference type="OrthoDB" id="2435441at2759"/>
<dbReference type="AlphaFoldDB" id="A0A397VKY4"/>
<gene>
    <name evidence="1" type="ORF">C2G38_2175095</name>
</gene>
<comment type="caution">
    <text evidence="1">The sequence shown here is derived from an EMBL/GenBank/DDBJ whole genome shotgun (WGS) entry which is preliminary data.</text>
</comment>
<organism evidence="1 2">
    <name type="scientific">Gigaspora rosea</name>
    <dbReference type="NCBI Taxonomy" id="44941"/>
    <lineage>
        <taxon>Eukaryota</taxon>
        <taxon>Fungi</taxon>
        <taxon>Fungi incertae sedis</taxon>
        <taxon>Mucoromycota</taxon>
        <taxon>Glomeromycotina</taxon>
        <taxon>Glomeromycetes</taxon>
        <taxon>Diversisporales</taxon>
        <taxon>Gigasporaceae</taxon>
        <taxon>Gigaspora</taxon>
    </lineage>
</organism>
<evidence type="ECO:0000313" key="1">
    <source>
        <dbReference type="EMBL" id="RIB21987.1"/>
    </source>
</evidence>
<sequence length="189" mass="21825">MGGDYMRGQLYMLWIRNPLSGFQISKQLKSTSDLKNINHRRNYKDSTGIKKYKSINIWMDLLNKFCQLHGYLNDIKELDDKILSEQLEQFVVEVCKSNGQEYKASSLYTVDKNKFKSLHKTLDGQMKAIVEKGSDAKHLKASWLKELDNGGMQLELPKQKNHAGGIKDPYAEAGLSFILPKTYIYQWLI</sequence>